<evidence type="ECO:0000313" key="1">
    <source>
        <dbReference type="EMBL" id="ASW43863.1"/>
    </source>
</evidence>
<evidence type="ECO:0000313" key="2">
    <source>
        <dbReference type="Proteomes" id="UP000264883"/>
    </source>
</evidence>
<reference evidence="1 2" key="1">
    <citation type="submission" date="2016-08" db="EMBL/GenBank/DDBJ databases">
        <title>Complete Genome Sequence Of The Indigo Reducing Clostridium isatidis DSM15098.</title>
        <authorList>
            <person name="Little G.T."/>
            <person name="Minton N.P."/>
        </authorList>
    </citation>
    <scope>NUCLEOTIDE SEQUENCE [LARGE SCALE GENOMIC DNA]</scope>
    <source>
        <strain evidence="1 2">DSM 15098</strain>
    </source>
</reference>
<name>A0A343JEA5_9CLOT</name>
<dbReference type="KEGG" id="cia:BEN51_10315"/>
<dbReference type="Proteomes" id="UP000264883">
    <property type="component" value="Chromosome"/>
</dbReference>
<accession>A0A343JEA5</accession>
<keyword evidence="2" id="KW-1185">Reference proteome</keyword>
<proteinExistence type="predicted"/>
<dbReference type="EMBL" id="CP016786">
    <property type="protein sequence ID" value="ASW43863.1"/>
    <property type="molecule type" value="Genomic_DNA"/>
</dbReference>
<gene>
    <name evidence="1" type="ORF">BEN51_10315</name>
</gene>
<sequence>MNIMDERMIDSFLGEIKRQCEYVFMSVGILNSSLTPNGGGANATFYALENLISSLANISKILYPTEKYEERGEALRDKLEIKEDSEAFYSQKSETARKFRDILERYDEYFEEWYKEGRNNIIAVCNVGPRNNIIDEKAASYLRHYDNTKASFIFLDEEYSILPIIKETDEIYNKILNIEKEKFKNSSF</sequence>
<organism evidence="1 2">
    <name type="scientific">Clostridium isatidis</name>
    <dbReference type="NCBI Taxonomy" id="182773"/>
    <lineage>
        <taxon>Bacteria</taxon>
        <taxon>Bacillati</taxon>
        <taxon>Bacillota</taxon>
        <taxon>Clostridia</taxon>
        <taxon>Eubacteriales</taxon>
        <taxon>Clostridiaceae</taxon>
        <taxon>Clostridium</taxon>
    </lineage>
</organism>
<dbReference type="AlphaFoldDB" id="A0A343JEA5"/>
<protein>
    <submittedName>
        <fullName evidence="1">Uncharacterized protein</fullName>
    </submittedName>
</protein>